<evidence type="ECO:0000256" key="3">
    <source>
        <dbReference type="ARBA" id="ARBA00022723"/>
    </source>
</evidence>
<dbReference type="SUPFAM" id="SSF88723">
    <property type="entry name" value="PIN domain-like"/>
    <property type="match status" value="1"/>
</dbReference>
<dbReference type="GO" id="GO:0004540">
    <property type="term" value="F:RNA nuclease activity"/>
    <property type="evidence" value="ECO:0007669"/>
    <property type="project" value="InterPro"/>
</dbReference>
<organism evidence="7 8">
    <name type="scientific">Nitrosococcus wardiae</name>
    <dbReference type="NCBI Taxonomy" id="1814290"/>
    <lineage>
        <taxon>Bacteria</taxon>
        <taxon>Pseudomonadati</taxon>
        <taxon>Pseudomonadota</taxon>
        <taxon>Gammaproteobacteria</taxon>
        <taxon>Chromatiales</taxon>
        <taxon>Chromatiaceae</taxon>
        <taxon>Nitrosococcus</taxon>
    </lineage>
</organism>
<reference evidence="7 8" key="1">
    <citation type="submission" date="2019-03" db="EMBL/GenBank/DDBJ databases">
        <title>The genome sequence of Nitrosococcus wardiae strain D1FHST reveals the archetypal metabolic capacity of ammonia-oxidizing Gammaproteobacteria.</title>
        <authorList>
            <person name="Wang L."/>
            <person name="Lim C.K."/>
            <person name="Hanson T.E."/>
            <person name="Dang H."/>
            <person name="Klotz M.G."/>
        </authorList>
    </citation>
    <scope>NUCLEOTIDE SEQUENCE [LARGE SCALE GENOMIC DNA]</scope>
    <source>
        <strain evidence="7 8">D1FHS</strain>
    </source>
</reference>
<evidence type="ECO:0000256" key="4">
    <source>
        <dbReference type="ARBA" id="ARBA00022801"/>
    </source>
</evidence>
<dbReference type="CDD" id="cd18683">
    <property type="entry name" value="PIN_VapC-like"/>
    <property type="match status" value="1"/>
</dbReference>
<dbReference type="Proteomes" id="UP000294325">
    <property type="component" value="Chromosome"/>
</dbReference>
<dbReference type="RefSeq" id="WP_134356290.1">
    <property type="nucleotide sequence ID" value="NZ_CP038033.1"/>
</dbReference>
<dbReference type="Gene3D" id="3.40.50.1010">
    <property type="entry name" value="5'-nuclease"/>
    <property type="match status" value="1"/>
</dbReference>
<keyword evidence="1 5" id="KW-1277">Toxin-antitoxin system</keyword>
<dbReference type="PANTHER" id="PTHR39664:SF2">
    <property type="entry name" value="NUCLEIC ACID-BINDING PROTEIN, CONTAINING PIN DOMAIN-RELATED"/>
    <property type="match status" value="1"/>
</dbReference>
<dbReference type="Pfam" id="PF01850">
    <property type="entry name" value="PIN"/>
    <property type="match status" value="1"/>
</dbReference>
<evidence type="ECO:0000259" key="6">
    <source>
        <dbReference type="Pfam" id="PF01850"/>
    </source>
</evidence>
<dbReference type="GO" id="GO:0000287">
    <property type="term" value="F:magnesium ion binding"/>
    <property type="evidence" value="ECO:0007669"/>
    <property type="project" value="UniProtKB-UniRule"/>
</dbReference>
<feature type="binding site" evidence="5">
    <location>
        <position position="94"/>
    </location>
    <ligand>
        <name>Mg(2+)</name>
        <dbReference type="ChEBI" id="CHEBI:18420"/>
    </ligand>
</feature>
<keyword evidence="2 5" id="KW-0540">Nuclease</keyword>
<sequence length="136" mass="14922">MIAVDTNVLVRYVTNDDEIQARQAMELLGSNEILVTKTVLLELGWVLEAVYELSLEAVLRAMRHILGLPNVRIESPGEVSLALELYRKGLDFADAMHFASAGAVSAFYTFDAKFSGRVRAQGDPVVPVEEAISAKK</sequence>
<dbReference type="PANTHER" id="PTHR39664">
    <property type="match status" value="1"/>
</dbReference>
<comment type="similarity">
    <text evidence="5">Belongs to the PINc/VapC protein family.</text>
</comment>
<dbReference type="InterPro" id="IPR002716">
    <property type="entry name" value="PIN_dom"/>
</dbReference>
<feature type="domain" description="PIN" evidence="6">
    <location>
        <begin position="2"/>
        <end position="115"/>
    </location>
</feature>
<accession>A0A4P7BW18</accession>
<comment type="function">
    <text evidence="5">Toxic component of a toxin-antitoxin (TA) system. An RNase.</text>
</comment>
<feature type="binding site" evidence="5">
    <location>
        <position position="5"/>
    </location>
    <ligand>
        <name>Mg(2+)</name>
        <dbReference type="ChEBI" id="CHEBI:18420"/>
    </ligand>
</feature>
<evidence type="ECO:0000256" key="5">
    <source>
        <dbReference type="HAMAP-Rule" id="MF_00265"/>
    </source>
</evidence>
<evidence type="ECO:0000313" key="8">
    <source>
        <dbReference type="Proteomes" id="UP000294325"/>
    </source>
</evidence>
<proteinExistence type="inferred from homology"/>
<evidence type="ECO:0000256" key="2">
    <source>
        <dbReference type="ARBA" id="ARBA00022722"/>
    </source>
</evidence>
<evidence type="ECO:0000256" key="1">
    <source>
        <dbReference type="ARBA" id="ARBA00022649"/>
    </source>
</evidence>
<dbReference type="GO" id="GO:0016787">
    <property type="term" value="F:hydrolase activity"/>
    <property type="evidence" value="ECO:0007669"/>
    <property type="project" value="UniProtKB-KW"/>
</dbReference>
<dbReference type="InterPro" id="IPR029060">
    <property type="entry name" value="PIN-like_dom_sf"/>
</dbReference>
<dbReference type="InterPro" id="IPR022907">
    <property type="entry name" value="VapC_family"/>
</dbReference>
<keyword evidence="3 5" id="KW-0479">Metal-binding</keyword>
<protein>
    <recommendedName>
        <fullName evidence="5">Ribonuclease VapC</fullName>
        <shortName evidence="5">RNase VapC</shortName>
        <ecNumber evidence="5">3.1.-.-</ecNumber>
    </recommendedName>
    <alternativeName>
        <fullName evidence="5">Toxin VapC</fullName>
    </alternativeName>
</protein>
<keyword evidence="5" id="KW-0800">Toxin</keyword>
<dbReference type="KEGG" id="nwr:E3U44_01205"/>
<dbReference type="AlphaFoldDB" id="A0A4P7BW18"/>
<dbReference type="OrthoDB" id="32974at2"/>
<evidence type="ECO:0000313" key="7">
    <source>
        <dbReference type="EMBL" id="QBQ53274.1"/>
    </source>
</evidence>
<gene>
    <name evidence="5" type="primary">vapC</name>
    <name evidence="7" type="ORF">E3U44_01205</name>
</gene>
<dbReference type="GO" id="GO:0090729">
    <property type="term" value="F:toxin activity"/>
    <property type="evidence" value="ECO:0007669"/>
    <property type="project" value="UniProtKB-KW"/>
</dbReference>
<keyword evidence="4 5" id="KW-0378">Hydrolase</keyword>
<dbReference type="EC" id="3.1.-.-" evidence="5"/>
<comment type="cofactor">
    <cofactor evidence="5">
        <name>Mg(2+)</name>
        <dbReference type="ChEBI" id="CHEBI:18420"/>
    </cofactor>
</comment>
<dbReference type="HAMAP" id="MF_00265">
    <property type="entry name" value="VapC_Nob1"/>
    <property type="match status" value="1"/>
</dbReference>
<keyword evidence="5" id="KW-0460">Magnesium</keyword>
<dbReference type="EMBL" id="CP038033">
    <property type="protein sequence ID" value="QBQ53274.1"/>
    <property type="molecule type" value="Genomic_DNA"/>
</dbReference>
<keyword evidence="8" id="KW-1185">Reference proteome</keyword>
<name>A0A4P7BW18_9GAMM</name>